<dbReference type="GO" id="GO:0005794">
    <property type="term" value="C:Golgi apparatus"/>
    <property type="evidence" value="ECO:0007669"/>
    <property type="project" value="TreeGrafter"/>
</dbReference>
<gene>
    <name evidence="2" type="ORF">TELCIR_19540</name>
</gene>
<evidence type="ECO:0000313" key="2">
    <source>
        <dbReference type="EMBL" id="PIO59009.1"/>
    </source>
</evidence>
<organism evidence="2 3">
    <name type="scientific">Teladorsagia circumcincta</name>
    <name type="common">Brown stomach worm</name>
    <name type="synonym">Ostertagia circumcincta</name>
    <dbReference type="NCBI Taxonomy" id="45464"/>
    <lineage>
        <taxon>Eukaryota</taxon>
        <taxon>Metazoa</taxon>
        <taxon>Ecdysozoa</taxon>
        <taxon>Nematoda</taxon>
        <taxon>Chromadorea</taxon>
        <taxon>Rhabditida</taxon>
        <taxon>Rhabditina</taxon>
        <taxon>Rhabditomorpha</taxon>
        <taxon>Strongyloidea</taxon>
        <taxon>Trichostrongylidae</taxon>
        <taxon>Teladorsagia</taxon>
    </lineage>
</organism>
<proteinExistence type="predicted"/>
<dbReference type="EMBL" id="KZ359099">
    <property type="protein sequence ID" value="PIO59009.1"/>
    <property type="molecule type" value="Genomic_DNA"/>
</dbReference>
<dbReference type="Gene3D" id="3.90.550.10">
    <property type="entry name" value="Spore Coat Polysaccharide Biosynthesis Protein SpsA, Chain A"/>
    <property type="match status" value="1"/>
</dbReference>
<dbReference type="InterPro" id="IPR029044">
    <property type="entry name" value="Nucleotide-diphossugar_trans"/>
</dbReference>
<dbReference type="GO" id="GO:0006493">
    <property type="term" value="P:protein O-linked glycosylation"/>
    <property type="evidence" value="ECO:0007669"/>
    <property type="project" value="TreeGrafter"/>
</dbReference>
<protein>
    <submittedName>
        <fullName evidence="2">Uncharacterized protein</fullName>
    </submittedName>
</protein>
<dbReference type="GO" id="GO:0004653">
    <property type="term" value="F:polypeptide N-acetylgalactosaminyltransferase activity"/>
    <property type="evidence" value="ECO:0007669"/>
    <property type="project" value="TreeGrafter"/>
</dbReference>
<dbReference type="PANTHER" id="PTHR11675">
    <property type="entry name" value="N-ACETYLGALACTOSAMINYLTRANSFERASE"/>
    <property type="match status" value="1"/>
</dbReference>
<dbReference type="AlphaFoldDB" id="A0A2G9TLX7"/>
<dbReference type="PANTHER" id="PTHR11675:SF118">
    <property type="entry name" value="POLYPEPTIDE N-ACETYLGALACTOSAMINYLTRANSFERASE 3"/>
    <property type="match status" value="1"/>
</dbReference>
<keyword evidence="1" id="KW-1015">Disulfide bond</keyword>
<dbReference type="OrthoDB" id="5863844at2759"/>
<sequence length="165" mass="19043">MRVVEKCVLYKVAVKSDEKRKRSNSNNILFSPSEQQQYSFDNIVTTNEEINANNFNPIGWGEGGRAVRLSKEDERLSDETFGINQFSLFVSDRIALNRSLDDYRKPSCRAKKYRAFLKYPTLDEAVKNYPVPVKILRTKQRVGLIRARLMGAQYSDKMETLLGHT</sequence>
<evidence type="ECO:0000256" key="1">
    <source>
        <dbReference type="ARBA" id="ARBA00023157"/>
    </source>
</evidence>
<evidence type="ECO:0000313" key="3">
    <source>
        <dbReference type="Proteomes" id="UP000230423"/>
    </source>
</evidence>
<reference evidence="2 3" key="1">
    <citation type="submission" date="2015-09" db="EMBL/GenBank/DDBJ databases">
        <title>Draft genome of the parasitic nematode Teladorsagia circumcincta isolate WARC Sus (inbred).</title>
        <authorList>
            <person name="Mitreva M."/>
        </authorList>
    </citation>
    <scope>NUCLEOTIDE SEQUENCE [LARGE SCALE GENOMIC DNA]</scope>
    <source>
        <strain evidence="2 3">S</strain>
    </source>
</reference>
<dbReference type="Proteomes" id="UP000230423">
    <property type="component" value="Unassembled WGS sequence"/>
</dbReference>
<name>A0A2G9TLX7_TELCI</name>
<accession>A0A2G9TLX7</accession>
<keyword evidence="3" id="KW-1185">Reference proteome</keyword>